<accession>A0ACB8CRQ6</accession>
<dbReference type="Proteomes" id="UP000821865">
    <property type="component" value="Chromosome 5"/>
</dbReference>
<dbReference type="EMBL" id="CM023474">
    <property type="protein sequence ID" value="KAH7949839.1"/>
    <property type="molecule type" value="Genomic_DNA"/>
</dbReference>
<protein>
    <submittedName>
        <fullName evidence="1">Uncharacterized protein</fullName>
    </submittedName>
</protein>
<evidence type="ECO:0000313" key="2">
    <source>
        <dbReference type="Proteomes" id="UP000821865"/>
    </source>
</evidence>
<comment type="caution">
    <text evidence="1">The sequence shown here is derived from an EMBL/GenBank/DDBJ whole genome shotgun (WGS) entry which is preliminary data.</text>
</comment>
<evidence type="ECO:0000313" key="1">
    <source>
        <dbReference type="EMBL" id="KAH7949839.1"/>
    </source>
</evidence>
<sequence length="584" mass="65059">MTDREIGPLKTLDELLNFKEPLLCTVEPLRDVKRGGPNDPKILFCHDMMGGYLEDRRVLQDRATVQQTINQMHVVNVRFVHGCAKHNSYRFHHWQLIDSFVYFSHYMVTIPPPGWISAGHKHGVKVLGTFIVEAEPGTKILKEIREANLTSKVASQLALVATAYKFDGWLINIESEMGKNSGPFLKEFLKAVTSETHNAVPGSLVIWYDSVLPNGKLDWQNQLNSKNSCFFDLCDGIFLNYAWTEKMLQKSASLAGSRKTDVYVGIDVFARKTTYAGGYETFKAVEVARKHGLSSAIFAAGWVYETQDRQKFAENQCRFWDFPEHCRPEWRLSTLPLCTSFCQGFGEKLYKAGEVVQSGSWFNLSMQQLQPCDQGSSLCNGCGTAAVCTDYAYDGGSCLLLRFVPDAEKPEANPYFRLFPCNLPLGSLSVSYTFAASPDCSDSLDIALILKVQTASGKKEQFSLGVIISNPSEEHYEVTRDVSDRPAESSVGTGCNWQTRKYLVKDLKNDHGATLEEIGVSLLSFDWTVAGSCLLGKLILKRPDDSSENEAVHNSSSNEGLEDSVPDIGARSDGAEPHTKRQRV</sequence>
<proteinExistence type="predicted"/>
<gene>
    <name evidence="1" type="ORF">HPB49_015999</name>
</gene>
<reference evidence="1" key="1">
    <citation type="submission" date="2020-05" db="EMBL/GenBank/DDBJ databases">
        <title>Large-scale comparative analyses of tick genomes elucidate their genetic diversity and vector capacities.</title>
        <authorList>
            <person name="Jia N."/>
            <person name="Wang J."/>
            <person name="Shi W."/>
            <person name="Du L."/>
            <person name="Sun Y."/>
            <person name="Zhan W."/>
            <person name="Jiang J."/>
            <person name="Wang Q."/>
            <person name="Zhang B."/>
            <person name="Ji P."/>
            <person name="Sakyi L.B."/>
            <person name="Cui X."/>
            <person name="Yuan T."/>
            <person name="Jiang B."/>
            <person name="Yang W."/>
            <person name="Lam T.T.-Y."/>
            <person name="Chang Q."/>
            <person name="Ding S."/>
            <person name="Wang X."/>
            <person name="Zhu J."/>
            <person name="Ruan X."/>
            <person name="Zhao L."/>
            <person name="Wei J."/>
            <person name="Que T."/>
            <person name="Du C."/>
            <person name="Cheng J."/>
            <person name="Dai P."/>
            <person name="Han X."/>
            <person name="Huang E."/>
            <person name="Gao Y."/>
            <person name="Liu J."/>
            <person name="Shao H."/>
            <person name="Ye R."/>
            <person name="Li L."/>
            <person name="Wei W."/>
            <person name="Wang X."/>
            <person name="Wang C."/>
            <person name="Yang T."/>
            <person name="Huo Q."/>
            <person name="Li W."/>
            <person name="Guo W."/>
            <person name="Chen H."/>
            <person name="Zhou L."/>
            <person name="Ni X."/>
            <person name="Tian J."/>
            <person name="Zhou Y."/>
            <person name="Sheng Y."/>
            <person name="Liu T."/>
            <person name="Pan Y."/>
            <person name="Xia L."/>
            <person name="Li J."/>
            <person name="Zhao F."/>
            <person name="Cao W."/>
        </authorList>
    </citation>
    <scope>NUCLEOTIDE SEQUENCE</scope>
    <source>
        <strain evidence="1">Dsil-2018</strain>
    </source>
</reference>
<keyword evidence="2" id="KW-1185">Reference proteome</keyword>
<name>A0ACB8CRQ6_DERSI</name>
<organism evidence="1 2">
    <name type="scientific">Dermacentor silvarum</name>
    <name type="common">Tick</name>
    <dbReference type="NCBI Taxonomy" id="543639"/>
    <lineage>
        <taxon>Eukaryota</taxon>
        <taxon>Metazoa</taxon>
        <taxon>Ecdysozoa</taxon>
        <taxon>Arthropoda</taxon>
        <taxon>Chelicerata</taxon>
        <taxon>Arachnida</taxon>
        <taxon>Acari</taxon>
        <taxon>Parasitiformes</taxon>
        <taxon>Ixodida</taxon>
        <taxon>Ixodoidea</taxon>
        <taxon>Ixodidae</taxon>
        <taxon>Rhipicephalinae</taxon>
        <taxon>Dermacentor</taxon>
    </lineage>
</organism>